<dbReference type="PANTHER" id="PTHR35146">
    <property type="entry name" value="UPF0178 PROTEIN YAII"/>
    <property type="match status" value="1"/>
</dbReference>
<sequence>MKILVDADGCPKGALQACLREGKKRQIEVWTVANYHHRIESDHHVTVDGGSQEADMKVMNLAESGDVVVTQDWGLAALILGKGGRCLHPSGKEYRHETIDFLLEEREMKAKIRRSGGRTKGPGKRTDAENRQFCEMLVKLLDESLIGEDDHGANWN</sequence>
<evidence type="ECO:0000256" key="1">
    <source>
        <dbReference type="ARBA" id="ARBA00008522"/>
    </source>
</evidence>
<accession>A0ABU9VS62</accession>
<dbReference type="Proteomes" id="UP001407405">
    <property type="component" value="Unassembled WGS sequence"/>
</dbReference>
<reference evidence="3 4" key="1">
    <citation type="submission" date="2024-04" db="EMBL/GenBank/DDBJ databases">
        <title>Genome sequencing and metabolic network reconstruction of aminoacids and betaine degradation by Anoxynatronum sibiricum.</title>
        <authorList>
            <person name="Detkova E.N."/>
            <person name="Boltjanskaja Y.V."/>
            <person name="Mardanov A.V."/>
            <person name="Kevbrin V."/>
        </authorList>
    </citation>
    <scope>NUCLEOTIDE SEQUENCE [LARGE SCALE GENOMIC DNA]</scope>
    <source>
        <strain evidence="3 4">Z-7981</strain>
    </source>
</reference>
<gene>
    <name evidence="3" type="ORF">AAIG11_00685</name>
</gene>
<dbReference type="InterPro" id="IPR003791">
    <property type="entry name" value="UPF0178"/>
</dbReference>
<keyword evidence="4" id="KW-1185">Reference proteome</keyword>
<proteinExistence type="inferred from homology"/>
<evidence type="ECO:0000313" key="4">
    <source>
        <dbReference type="Proteomes" id="UP001407405"/>
    </source>
</evidence>
<organism evidence="3 4">
    <name type="scientific">Anoxynatronum sibiricum</name>
    <dbReference type="NCBI Taxonomy" id="210623"/>
    <lineage>
        <taxon>Bacteria</taxon>
        <taxon>Bacillati</taxon>
        <taxon>Bacillota</taxon>
        <taxon>Clostridia</taxon>
        <taxon>Eubacteriales</taxon>
        <taxon>Clostridiaceae</taxon>
        <taxon>Anoxynatronum</taxon>
    </lineage>
</organism>
<evidence type="ECO:0000256" key="2">
    <source>
        <dbReference type="HAMAP-Rule" id="MF_00489"/>
    </source>
</evidence>
<dbReference type="PANTHER" id="PTHR35146:SF1">
    <property type="entry name" value="UPF0178 PROTEIN YAII"/>
    <property type="match status" value="1"/>
</dbReference>
<evidence type="ECO:0000313" key="3">
    <source>
        <dbReference type="EMBL" id="MEN1758974.1"/>
    </source>
</evidence>
<comment type="caution">
    <text evidence="3">The sequence shown here is derived from an EMBL/GenBank/DDBJ whole genome shotgun (WGS) entry which is preliminary data.</text>
</comment>
<name>A0ABU9VS62_9CLOT</name>
<dbReference type="Pfam" id="PF02639">
    <property type="entry name" value="DUF188"/>
    <property type="match status" value="1"/>
</dbReference>
<dbReference type="HAMAP" id="MF_00489">
    <property type="entry name" value="UPF0178"/>
    <property type="match status" value="1"/>
</dbReference>
<dbReference type="EMBL" id="JBCITM010000001">
    <property type="protein sequence ID" value="MEN1758974.1"/>
    <property type="molecule type" value="Genomic_DNA"/>
</dbReference>
<comment type="similarity">
    <text evidence="1 2">Belongs to the UPF0178 family.</text>
</comment>
<protein>
    <recommendedName>
        <fullName evidence="2">UPF0178 protein AAIG11_00685</fullName>
    </recommendedName>
</protein>
<dbReference type="RefSeq" id="WP_343184358.1">
    <property type="nucleotide sequence ID" value="NZ_JBCITM010000001.1"/>
</dbReference>